<dbReference type="InterPro" id="IPR007015">
    <property type="entry name" value="DNA_pol_V/MYBBP1A"/>
</dbReference>
<feature type="region of interest" description="Disordered" evidence="4">
    <location>
        <begin position="577"/>
        <end position="622"/>
    </location>
</feature>
<evidence type="ECO:0000256" key="2">
    <source>
        <dbReference type="ARBA" id="ARBA00006809"/>
    </source>
</evidence>
<evidence type="ECO:0000313" key="5">
    <source>
        <dbReference type="Proteomes" id="UP000025227"/>
    </source>
</evidence>
<dbReference type="Proteomes" id="UP000025227">
    <property type="component" value="Unplaced"/>
</dbReference>
<reference evidence="6" key="1">
    <citation type="submission" date="2020-12" db="UniProtKB">
        <authorList>
            <consortium name="WormBaseParasite"/>
        </authorList>
    </citation>
    <scope>IDENTIFICATION</scope>
    <source>
        <strain evidence="6">MHco3</strain>
    </source>
</reference>
<evidence type="ECO:0000256" key="3">
    <source>
        <dbReference type="ARBA" id="ARBA00023242"/>
    </source>
</evidence>
<feature type="region of interest" description="Disordered" evidence="4">
    <location>
        <begin position="632"/>
        <end position="651"/>
    </location>
</feature>
<dbReference type="Pfam" id="PF04931">
    <property type="entry name" value="DNA_pol_phi"/>
    <property type="match status" value="2"/>
</dbReference>
<protein>
    <submittedName>
        <fullName evidence="6">Nucleolar pre-ribosomal-associated protein 2</fullName>
    </submittedName>
</protein>
<dbReference type="GO" id="GO:0043565">
    <property type="term" value="F:sequence-specific DNA binding"/>
    <property type="evidence" value="ECO:0007669"/>
    <property type="project" value="TreeGrafter"/>
</dbReference>
<accession>A0A7I4Y9Y4</accession>
<dbReference type="SUPFAM" id="SSF48371">
    <property type="entry name" value="ARM repeat"/>
    <property type="match status" value="1"/>
</dbReference>
<evidence type="ECO:0000256" key="1">
    <source>
        <dbReference type="ARBA" id="ARBA00004123"/>
    </source>
</evidence>
<feature type="compositionally biased region" description="Acidic residues" evidence="4">
    <location>
        <begin position="638"/>
        <end position="651"/>
    </location>
</feature>
<sequence length="975" mass="107824">MRPTADVLNEFYDLVELDAGKRLSAADRLVSKVKSDSSIVDYCIERLVAGLSSPRGAARFGYSAALAVLLSEVCESWTVERLYELADKKLDLHDKENEGANGIGRHLLAYAIFQSKAYAECEALLIEKELEVYRAHPSLGMSIVQVIAEITVEMEKKKFKSTVLPLLKSYLDTAITRTSVEFLYLALLLKDRFPSYMSNSVSFIQKDGSCEFTANDFTFLLLIVKKCDSTTLAPLLNTLLTSARASGQFSDVYSNVVEKWCTSGDESKVLERIFNTVKLTLSTGDTAHKDILAVFSPALLKRIRQVARGKQNPQQRILHGKIADFCKFTEEVLSAVKDDSELIEVINALDTAESFDSLTGSNLIDHLVGRLSHEGVAKWIQTANKPWCFRHICAAFPHWSSEAKVEALTNLLQRPRAQEVQYTVGNCIDSMFKMKVRAGELVNVSMVEGDEDALRQTAIAIFGKDVLKSGLKKMKSREYAKSALQVFWICLKLWSKMASSDEMSEGYASNAEELIMIAQGDEDSLKVLLDLLLGILSQPMKYHRTVVYYVFVQLLPHFKKQHVSHIIETMMMNDDELADDEGSEGDSSNDEDGEMEDNDDAPVESEPDSDEEEVEPETLSRLESALGKAAVKRKGDAIDEEESDASDVDDSEMFAMDDRLAAAFKAMVPAKKKNKAASQAAAAFRLKLADLLLFTISSQDTPASIKIHMVIPLLKLAKLQLKEDMEGTHSKKTISLLNILSRLKKIEVTDKQVISLLDKLIVEGSGISNPTLISTVAALCSFIFSLGISSDGTCSEAVLSAFVGLFERFMTQEDGLIGCELAIAAVIKHPEPFVPRASVFLKAGFNEEYRVFRRTEAVLCLAGMMNKAVILKAPVEKSVVKGLAKASSEYLQSSMSEPNTIKPRFFASVLKLLLSAANSVGDELKPTLQKYLKLDEMLENEQVWNEVSKKVNAACQQVCGKSATRVLDTIQKAMA</sequence>
<dbReference type="WBParaSite" id="HCON_00074610-00001">
    <property type="protein sequence ID" value="HCON_00074610-00001"/>
    <property type="gene ID" value="HCON_00074610"/>
</dbReference>
<keyword evidence="5" id="KW-1185">Reference proteome</keyword>
<feature type="compositionally biased region" description="Acidic residues" evidence="4">
    <location>
        <begin position="577"/>
        <end position="616"/>
    </location>
</feature>
<dbReference type="PANTHER" id="PTHR13213">
    <property type="entry name" value="MYB-BINDING PROTEIN 1A FAMILY MEMBER"/>
    <property type="match status" value="1"/>
</dbReference>
<proteinExistence type="inferred from homology"/>
<keyword evidence="3" id="KW-0539">Nucleus</keyword>
<dbReference type="PANTHER" id="PTHR13213:SF2">
    <property type="entry name" value="MYB-BINDING PROTEIN 1A"/>
    <property type="match status" value="1"/>
</dbReference>
<dbReference type="GO" id="GO:0003714">
    <property type="term" value="F:transcription corepressor activity"/>
    <property type="evidence" value="ECO:0007669"/>
    <property type="project" value="TreeGrafter"/>
</dbReference>
<comment type="similarity">
    <text evidence="2">Belongs to the MYBBP1A family.</text>
</comment>
<dbReference type="OMA" id="EWFYFAL"/>
<dbReference type="OrthoDB" id="342531at2759"/>
<comment type="subcellular location">
    <subcellularLocation>
        <location evidence="1">Nucleus</location>
    </subcellularLocation>
</comment>
<organism evidence="5 6">
    <name type="scientific">Haemonchus contortus</name>
    <name type="common">Barber pole worm</name>
    <dbReference type="NCBI Taxonomy" id="6289"/>
    <lineage>
        <taxon>Eukaryota</taxon>
        <taxon>Metazoa</taxon>
        <taxon>Ecdysozoa</taxon>
        <taxon>Nematoda</taxon>
        <taxon>Chromadorea</taxon>
        <taxon>Rhabditida</taxon>
        <taxon>Rhabditina</taxon>
        <taxon>Rhabditomorpha</taxon>
        <taxon>Strongyloidea</taxon>
        <taxon>Trichostrongylidae</taxon>
        <taxon>Haemonchus</taxon>
    </lineage>
</organism>
<name>A0A7I4Y9Y4_HAECO</name>
<evidence type="ECO:0000313" key="6">
    <source>
        <dbReference type="WBParaSite" id="HCON_00074610-00001"/>
    </source>
</evidence>
<dbReference type="AlphaFoldDB" id="A0A7I4Y9Y4"/>
<dbReference type="GO" id="GO:0005730">
    <property type="term" value="C:nucleolus"/>
    <property type="evidence" value="ECO:0007669"/>
    <property type="project" value="InterPro"/>
</dbReference>
<dbReference type="InterPro" id="IPR016024">
    <property type="entry name" value="ARM-type_fold"/>
</dbReference>
<evidence type="ECO:0000256" key="4">
    <source>
        <dbReference type="SAM" id="MobiDB-lite"/>
    </source>
</evidence>
<dbReference type="GO" id="GO:0003723">
    <property type="term" value="F:RNA binding"/>
    <property type="evidence" value="ECO:0007669"/>
    <property type="project" value="TreeGrafter"/>
</dbReference>